<feature type="compositionally biased region" description="Polar residues" evidence="1">
    <location>
        <begin position="116"/>
        <end position="129"/>
    </location>
</feature>
<dbReference type="Proteomes" id="UP001589775">
    <property type="component" value="Unassembled WGS sequence"/>
</dbReference>
<reference evidence="2 3" key="1">
    <citation type="submission" date="2024-09" db="EMBL/GenBank/DDBJ databases">
        <authorList>
            <person name="Sun Q."/>
            <person name="Mori K."/>
        </authorList>
    </citation>
    <scope>NUCLEOTIDE SEQUENCE [LARGE SCALE GENOMIC DNA]</scope>
    <source>
        <strain evidence="2 3">KCTC 23279</strain>
    </source>
</reference>
<feature type="region of interest" description="Disordered" evidence="1">
    <location>
        <begin position="111"/>
        <end position="131"/>
    </location>
</feature>
<evidence type="ECO:0000313" key="3">
    <source>
        <dbReference type="Proteomes" id="UP001589775"/>
    </source>
</evidence>
<dbReference type="EMBL" id="JBHLWM010000001">
    <property type="protein sequence ID" value="MFC0239919.1"/>
    <property type="molecule type" value="Genomic_DNA"/>
</dbReference>
<evidence type="ECO:0000256" key="1">
    <source>
        <dbReference type="SAM" id="MobiDB-lite"/>
    </source>
</evidence>
<evidence type="ECO:0000313" key="2">
    <source>
        <dbReference type="EMBL" id="MFC0239919.1"/>
    </source>
</evidence>
<proteinExistence type="predicted"/>
<comment type="caution">
    <text evidence="2">The sequence shown here is derived from an EMBL/GenBank/DDBJ whole genome shotgun (WGS) entry which is preliminary data.</text>
</comment>
<organism evidence="2 3">
    <name type="scientific">Rhodopseudomonas telluris</name>
    <dbReference type="NCBI Taxonomy" id="644215"/>
    <lineage>
        <taxon>Bacteria</taxon>
        <taxon>Pseudomonadati</taxon>
        <taxon>Pseudomonadota</taxon>
        <taxon>Alphaproteobacteria</taxon>
        <taxon>Hyphomicrobiales</taxon>
        <taxon>Nitrobacteraceae</taxon>
        <taxon>Rhodopseudomonas</taxon>
    </lineage>
</organism>
<sequence length="546" mass="58223">MSALALLAAAVAGGAALLMTVPSAEALPLFARQTGQPCGNCHTDVLGLTPFGRRFKLGGYTLGGGPFRKTLFPIPPSGKVFATVGDLDSVLVPGSAPKDAVAELRSYAEAVGPGEQGNSRPKGSAQQAIEKSFAAVQPQADEERGWFPPVAAMVIAGYTRTQAPDSNWTSGVNHWNANDNVGLAQASLFAGGAMSDNVGVFAQLTYGFPAIADATGRWGWDNVDIRYAGTGQVGDVDVLFGITAHNNPTVQDVWNTAPAWTHPYFTTQLGFTGPATTTVIDGQYGQRVGGLGGYLFINDQLYLEATGYKTLGVGAATRLGADPLGSLGQIAGVAPYGRVALEQRFGDHNLMLGGFASRFEIAPWSVAGVPVPFDLTGNPADAPYALTNKYTDFGVDTQYQYRGDDFWVIWKAAYIREEQRYDAGYVGAATPASLTNSLNTLRVSSTMAVGGDNRVVATGQYFRTWGSPDAGLYGPTATDPNWGTVPDTTGFMAELAYLPFGTGRAPYWPWFNTRLGLQYFYYTKFNGDTLTPHDKNTFILYSTILF</sequence>
<dbReference type="RefSeq" id="WP_378385185.1">
    <property type="nucleotide sequence ID" value="NZ_JBHLWM010000001.1"/>
</dbReference>
<accession>A0ABV6ENZ2</accession>
<keyword evidence="3" id="KW-1185">Reference proteome</keyword>
<protein>
    <submittedName>
        <fullName evidence="2">Cytochrome C</fullName>
    </submittedName>
</protein>
<gene>
    <name evidence="2" type="ORF">ACFFJ6_05550</name>
</gene>
<name>A0ABV6ENZ2_9BRAD</name>